<dbReference type="SUPFAM" id="SSF46955">
    <property type="entry name" value="Putative DNA-binding domain"/>
    <property type="match status" value="1"/>
</dbReference>
<dbReference type="InterPro" id="IPR010093">
    <property type="entry name" value="SinI_DNA-bd"/>
</dbReference>
<proteinExistence type="predicted"/>
<feature type="domain" description="Helix-turn-helix" evidence="1">
    <location>
        <begin position="4"/>
        <end position="49"/>
    </location>
</feature>
<dbReference type="NCBIfam" id="TIGR01764">
    <property type="entry name" value="excise"/>
    <property type="match status" value="1"/>
</dbReference>
<organism evidence="2">
    <name type="scientific">Ackermannviridae sp</name>
    <dbReference type="NCBI Taxonomy" id="2831612"/>
    <lineage>
        <taxon>Viruses</taxon>
        <taxon>Duplodnaviria</taxon>
        <taxon>Heunggongvirae</taxon>
        <taxon>Uroviricota</taxon>
        <taxon>Caudoviricetes</taxon>
        <taxon>Pantevenvirales</taxon>
        <taxon>Ackermannviridae</taxon>
    </lineage>
</organism>
<evidence type="ECO:0000259" key="1">
    <source>
        <dbReference type="Pfam" id="PF12728"/>
    </source>
</evidence>
<name>A0A8S5VIQ7_9CAUD</name>
<protein>
    <submittedName>
        <fullName evidence="2">Helix-turn-helix domain protein</fullName>
    </submittedName>
</protein>
<dbReference type="InterPro" id="IPR009061">
    <property type="entry name" value="DNA-bd_dom_put_sf"/>
</dbReference>
<dbReference type="InterPro" id="IPR041657">
    <property type="entry name" value="HTH_17"/>
</dbReference>
<accession>A0A8S5VIQ7</accession>
<dbReference type="GO" id="GO:0003677">
    <property type="term" value="F:DNA binding"/>
    <property type="evidence" value="ECO:0007669"/>
    <property type="project" value="InterPro"/>
</dbReference>
<reference evidence="2" key="1">
    <citation type="journal article" date="2021" name="Proc. Natl. Acad. Sci. U.S.A.">
        <title>A Catalog of Tens of Thousands of Viruses from Human Metagenomes Reveals Hidden Associations with Chronic Diseases.</title>
        <authorList>
            <person name="Tisza M.J."/>
            <person name="Buck C.B."/>
        </authorList>
    </citation>
    <scope>NUCLEOTIDE SEQUENCE</scope>
    <source>
        <strain evidence="2">Ct2yr23</strain>
    </source>
</reference>
<sequence length="63" mass="7507">MSELYTCKDVAARYGVRVITVWDWIRKKKLGAVKIGKEYRVRDEDIRAFELSRMTIQERGENQ</sequence>
<dbReference type="EMBL" id="BK035228">
    <property type="protein sequence ID" value="DAG87101.1"/>
    <property type="molecule type" value="Genomic_DNA"/>
</dbReference>
<dbReference type="Pfam" id="PF12728">
    <property type="entry name" value="HTH_17"/>
    <property type="match status" value="1"/>
</dbReference>
<evidence type="ECO:0000313" key="2">
    <source>
        <dbReference type="EMBL" id="DAG87101.1"/>
    </source>
</evidence>